<dbReference type="PATRIC" id="fig|1123500.6.peg.858"/>
<reference evidence="1 2" key="1">
    <citation type="journal article" date="2015" name="Genome Announc.">
        <title>Expanding the biotechnology potential of lactobacilli through comparative genomics of 213 strains and associated genera.</title>
        <authorList>
            <person name="Sun Z."/>
            <person name="Harris H.M."/>
            <person name="McCann A."/>
            <person name="Guo C."/>
            <person name="Argimon S."/>
            <person name="Zhang W."/>
            <person name="Yang X."/>
            <person name="Jeffery I.B."/>
            <person name="Cooney J.C."/>
            <person name="Kagawa T.F."/>
            <person name="Liu W."/>
            <person name="Song Y."/>
            <person name="Salvetti E."/>
            <person name="Wrobel A."/>
            <person name="Rasinkangas P."/>
            <person name="Parkhill J."/>
            <person name="Rea M.C."/>
            <person name="O'Sullivan O."/>
            <person name="Ritari J."/>
            <person name="Douillard F.P."/>
            <person name="Paul Ross R."/>
            <person name="Yang R."/>
            <person name="Briner A.E."/>
            <person name="Felis G.E."/>
            <person name="de Vos W.M."/>
            <person name="Barrangou R."/>
            <person name="Klaenhammer T.R."/>
            <person name="Caufield P.W."/>
            <person name="Cui Y."/>
            <person name="Zhang H."/>
            <person name="O'Toole P.W."/>
        </authorList>
    </citation>
    <scope>NUCLEOTIDE SEQUENCE [LARGE SCALE GENOMIC DNA]</scope>
    <source>
        <strain evidence="1 2">DSM 20190</strain>
    </source>
</reference>
<organism evidence="1 2">
    <name type="scientific">Weissella halotolerans DSM 20190</name>
    <dbReference type="NCBI Taxonomy" id="1123500"/>
    <lineage>
        <taxon>Bacteria</taxon>
        <taxon>Bacillati</taxon>
        <taxon>Bacillota</taxon>
        <taxon>Bacilli</taxon>
        <taxon>Lactobacillales</taxon>
        <taxon>Lactobacillaceae</taxon>
        <taxon>Weissella</taxon>
    </lineage>
</organism>
<dbReference type="STRING" id="1123500.GCA_000420365_00569"/>
<name>A0A0R2FW00_9LACO</name>
<dbReference type="AlphaFoldDB" id="A0A0R2FW00"/>
<dbReference type="InParanoid" id="A0A0R2FW00"/>
<dbReference type="Proteomes" id="UP000051296">
    <property type="component" value="Unassembled WGS sequence"/>
</dbReference>
<evidence type="ECO:0000313" key="1">
    <source>
        <dbReference type="EMBL" id="KRN32498.1"/>
    </source>
</evidence>
<gene>
    <name evidence="1" type="ORF">IV68_GL000852</name>
</gene>
<keyword evidence="2" id="KW-1185">Reference proteome</keyword>
<sequence length="73" mass="7954">MTLDPTPKQEAKAARIHEDAKLAISSGQTVLHLGADFFDDDADVQAVNMLLAHQSDDTRSIAHRDGQVDIVEI</sequence>
<accession>A0A0R2FW00</accession>
<dbReference type="EMBL" id="JQAX01000002">
    <property type="protein sequence ID" value="KRN32498.1"/>
    <property type="molecule type" value="Genomic_DNA"/>
</dbReference>
<protein>
    <submittedName>
        <fullName evidence="1">Uncharacterized protein</fullName>
    </submittedName>
</protein>
<evidence type="ECO:0000313" key="2">
    <source>
        <dbReference type="Proteomes" id="UP000051296"/>
    </source>
</evidence>
<proteinExistence type="predicted"/>
<comment type="caution">
    <text evidence="1">The sequence shown here is derived from an EMBL/GenBank/DDBJ whole genome shotgun (WGS) entry which is preliminary data.</text>
</comment>
<dbReference type="RefSeq" id="WP_022791354.1">
    <property type="nucleotide sequence ID" value="NZ_ATUU01000002.1"/>
</dbReference>